<organism evidence="2 3">
    <name type="scientific">Thalassomonas viridans</name>
    <dbReference type="NCBI Taxonomy" id="137584"/>
    <lineage>
        <taxon>Bacteria</taxon>
        <taxon>Pseudomonadati</taxon>
        <taxon>Pseudomonadota</taxon>
        <taxon>Gammaproteobacteria</taxon>
        <taxon>Alteromonadales</taxon>
        <taxon>Colwelliaceae</taxon>
        <taxon>Thalassomonas</taxon>
    </lineage>
</organism>
<gene>
    <name evidence="2" type="ORF">SG34_030630</name>
</gene>
<feature type="signal peptide" evidence="1">
    <location>
        <begin position="1"/>
        <end position="22"/>
    </location>
</feature>
<protein>
    <submittedName>
        <fullName evidence="2">Uncharacterized protein</fullName>
    </submittedName>
</protein>
<keyword evidence="1" id="KW-0732">Signal</keyword>
<dbReference type="AlphaFoldDB" id="A0AAE9ZBM4"/>
<dbReference type="KEGG" id="tvd:SG34_030630"/>
<reference evidence="2 3" key="2">
    <citation type="journal article" date="2022" name="Mar. Drugs">
        <title>Bioassay-Guided Fractionation Leads to the Detection of Cholic Acid Generated by the Rare Thalassomonas sp.</title>
        <authorList>
            <person name="Pheiffer F."/>
            <person name="Schneider Y.K."/>
            <person name="Hansen E.H."/>
            <person name="Andersen J.H."/>
            <person name="Isaksson J."/>
            <person name="Busche T."/>
            <person name="R C."/>
            <person name="Kalinowski J."/>
            <person name="Zyl L.V."/>
            <person name="Trindade M."/>
        </authorList>
    </citation>
    <scope>NUCLEOTIDE SEQUENCE [LARGE SCALE GENOMIC DNA]</scope>
    <source>
        <strain evidence="2 3">XOM25</strain>
    </source>
</reference>
<proteinExistence type="predicted"/>
<keyword evidence="3" id="KW-1185">Reference proteome</keyword>
<evidence type="ECO:0000313" key="3">
    <source>
        <dbReference type="Proteomes" id="UP000032352"/>
    </source>
</evidence>
<accession>A0AAE9ZBM4</accession>
<feature type="chain" id="PRO_5042177606" evidence="1">
    <location>
        <begin position="23"/>
        <end position="538"/>
    </location>
</feature>
<dbReference type="EMBL" id="CP059734">
    <property type="protein sequence ID" value="WDE09124.1"/>
    <property type="molecule type" value="Genomic_DNA"/>
</dbReference>
<evidence type="ECO:0000313" key="2">
    <source>
        <dbReference type="EMBL" id="WDE09124.1"/>
    </source>
</evidence>
<dbReference type="RefSeq" id="WP_044841289.1">
    <property type="nucleotide sequence ID" value="NZ_CP059734.1"/>
</dbReference>
<sequence length="538" mass="58673">MNSLKTILVSAIFLIPGSQVLAGVDSDFKAKPHERFAVYTGDGNYKQAYHWAFNENGQGPAVTIFLNHGSGGEWYDEIDTEFGVCGPDYINGNGDFAGTLYDGLCEVDGNGNEVFLADFNASNVPVGPLLEDFMLKKIVGSTAFAAWYWQDAFAQFDSPVHIFMVGRYNVVKDAAHLDNALYWLNLTDENSVTRDTLPPYNFDGYGVSDIDGDLRPIHAAPDIAGFDNIFLYKAIKEQYPSISLDNIIIEGRSNGGSAMIALAADHNIWPLETREFWGRNLPAPEEEPEPDPEPVIIPALTLNDIVNNPQYADAFNAMLANISAADLDARLNNGESLNLYSNHTVINGTAGEQANVEEPEVNPNGNFSADTYHADLTAFIGGSFYTDVKMIHALYPGCRLDGMMEKDNTLAPDVVEDDGDNANGYKVAIKTMFSFGDEDSLYVSECDDRVNEAAVQTDVAGTFAASAITNGSVSVIGEVFSPARHGFDYKDVETNQPGNTQIEQDRAAESRRAIERAINQAIIELGLNGNYSLPNDLN</sequence>
<reference evidence="2 3" key="1">
    <citation type="journal article" date="2015" name="Genome Announc.">
        <title>Draft Genome Sequences of Marine Isolates of Thalassomonas viridans and Thalassomonas actiniarum.</title>
        <authorList>
            <person name="Olonade I."/>
            <person name="van Zyl L.J."/>
            <person name="Trindade M."/>
        </authorList>
    </citation>
    <scope>NUCLEOTIDE SEQUENCE [LARGE SCALE GENOMIC DNA]</scope>
    <source>
        <strain evidence="2 3">XOM25</strain>
    </source>
</reference>
<dbReference type="Proteomes" id="UP000032352">
    <property type="component" value="Chromosome pTvir"/>
</dbReference>
<evidence type="ECO:0000256" key="1">
    <source>
        <dbReference type="SAM" id="SignalP"/>
    </source>
</evidence>
<name>A0AAE9ZBM4_9GAMM</name>